<evidence type="ECO:0000313" key="2">
    <source>
        <dbReference type="EMBL" id="CAD2076714.1"/>
    </source>
</evidence>
<proteinExistence type="predicted"/>
<comment type="caution">
    <text evidence="2">The sequence shown here is derived from an EMBL/GenBank/DDBJ whole genome shotgun (WGS) entry which is preliminary data.</text>
</comment>
<reference evidence="2 3" key="1">
    <citation type="submission" date="2020-07" db="EMBL/GenBank/DDBJ databases">
        <authorList>
            <person name="Criscuolo A."/>
        </authorList>
    </citation>
    <scope>NUCLEOTIDE SEQUENCE [LARGE SCALE GENOMIC DNA]</scope>
    <source>
        <strain evidence="3">CIP 111030</strain>
    </source>
</reference>
<dbReference type="InterPro" id="IPR036390">
    <property type="entry name" value="WH_DNA-bd_sf"/>
</dbReference>
<organism evidence="2 3">
    <name type="scientific">Phocicoccus schoeneichii</name>
    <dbReference type="NCBI Taxonomy" id="1812261"/>
    <lineage>
        <taxon>Bacteria</taxon>
        <taxon>Bacillati</taxon>
        <taxon>Bacillota</taxon>
        <taxon>Bacilli</taxon>
        <taxon>Bacillales</taxon>
        <taxon>Salinicoccaceae</taxon>
        <taxon>Phocicoccus</taxon>
    </lineage>
</organism>
<accession>A0A6V7RFR0</accession>
<dbReference type="Gene3D" id="1.10.10.10">
    <property type="entry name" value="Winged helix-like DNA-binding domain superfamily/Winged helix DNA-binding domain"/>
    <property type="match status" value="1"/>
</dbReference>
<dbReference type="InterPro" id="IPR000944">
    <property type="entry name" value="Tscrpt_reg_Rrf2"/>
</dbReference>
<gene>
    <name evidence="2" type="primary">cymR</name>
    <name evidence="2" type="ORF">JEOSCH030_01131</name>
</gene>
<keyword evidence="3" id="KW-1185">Reference proteome</keyword>
<protein>
    <submittedName>
        <fullName evidence="2">HTH-type transcriptional regulator CymR</fullName>
    </submittedName>
</protein>
<name>A0A6V7RFR0_9BACL</name>
<dbReference type="GO" id="GO:0005829">
    <property type="term" value="C:cytosol"/>
    <property type="evidence" value="ECO:0007669"/>
    <property type="project" value="TreeGrafter"/>
</dbReference>
<dbReference type="Proteomes" id="UP000521032">
    <property type="component" value="Unassembled WGS sequence"/>
</dbReference>
<dbReference type="EMBL" id="CAJEWE010000010">
    <property type="protein sequence ID" value="CAD2076714.1"/>
    <property type="molecule type" value="Genomic_DNA"/>
</dbReference>
<dbReference type="PANTHER" id="PTHR33221:SF5">
    <property type="entry name" value="HTH-TYPE TRANSCRIPTIONAL REGULATOR ISCR"/>
    <property type="match status" value="1"/>
</dbReference>
<keyword evidence="1" id="KW-0238">DNA-binding</keyword>
<dbReference type="NCBIfam" id="TIGR00738">
    <property type="entry name" value="rrf2_super"/>
    <property type="match status" value="1"/>
</dbReference>
<dbReference type="PROSITE" id="PS51197">
    <property type="entry name" value="HTH_RRF2_2"/>
    <property type="match status" value="1"/>
</dbReference>
<evidence type="ECO:0000256" key="1">
    <source>
        <dbReference type="ARBA" id="ARBA00023125"/>
    </source>
</evidence>
<dbReference type="InterPro" id="IPR036388">
    <property type="entry name" value="WH-like_DNA-bd_sf"/>
</dbReference>
<evidence type="ECO:0000313" key="3">
    <source>
        <dbReference type="Proteomes" id="UP000521032"/>
    </source>
</evidence>
<dbReference type="GO" id="GO:0003700">
    <property type="term" value="F:DNA-binding transcription factor activity"/>
    <property type="evidence" value="ECO:0007669"/>
    <property type="project" value="TreeGrafter"/>
</dbReference>
<dbReference type="Pfam" id="PF02082">
    <property type="entry name" value="Rrf2"/>
    <property type="match status" value="1"/>
</dbReference>
<dbReference type="AlphaFoldDB" id="A0A6V7RFR0"/>
<dbReference type="SUPFAM" id="SSF46785">
    <property type="entry name" value="Winged helix' DNA-binding domain"/>
    <property type="match status" value="1"/>
</dbReference>
<dbReference type="RefSeq" id="WP_186087427.1">
    <property type="nucleotide sequence ID" value="NZ_CAJEWE010000010.1"/>
</dbReference>
<dbReference type="GO" id="GO:0003677">
    <property type="term" value="F:DNA binding"/>
    <property type="evidence" value="ECO:0007669"/>
    <property type="project" value="UniProtKB-KW"/>
</dbReference>
<sequence length="137" mass="15878">MFISTKGRYGLYFMTVLADNYNSCKRSVKSVAIERGISDLYLEQIVAKLKKANLVKSTRGAHGGYELSMPPEDISVYMIFKAVEENILVIEQDEKDTKNEKYLWREMRDAMSGVMKNTTLYDLITSPDEIEEYMFYI</sequence>
<dbReference type="PANTHER" id="PTHR33221">
    <property type="entry name" value="WINGED HELIX-TURN-HELIX TRANSCRIPTIONAL REGULATOR, RRF2 FAMILY"/>
    <property type="match status" value="1"/>
</dbReference>